<evidence type="ECO:0000313" key="3">
    <source>
        <dbReference type="Proteomes" id="UP000240357"/>
    </source>
</evidence>
<gene>
    <name evidence="2" type="ORF">AHMF7605_13360</name>
</gene>
<dbReference type="RefSeq" id="WP_106930104.1">
    <property type="nucleotide sequence ID" value="NZ_PYFT01000001.1"/>
</dbReference>
<dbReference type="Proteomes" id="UP000240357">
    <property type="component" value="Unassembled WGS sequence"/>
</dbReference>
<keyword evidence="1" id="KW-0732">Signal</keyword>
<accession>A0A2T2YFY5</accession>
<name>A0A2T2YFY5_9BACT</name>
<feature type="chain" id="PRO_5015672015" evidence="1">
    <location>
        <begin position="21"/>
        <end position="172"/>
    </location>
</feature>
<reference evidence="2 3" key="1">
    <citation type="submission" date="2018-03" db="EMBL/GenBank/DDBJ databases">
        <title>Adhaeribacter sp. HMF7605 Genome sequencing and assembly.</title>
        <authorList>
            <person name="Kang H."/>
            <person name="Kang J."/>
            <person name="Cha I."/>
            <person name="Kim H."/>
            <person name="Joh K."/>
        </authorList>
    </citation>
    <scope>NUCLEOTIDE SEQUENCE [LARGE SCALE GENOMIC DNA]</scope>
    <source>
        <strain evidence="2 3">HMF7605</strain>
    </source>
</reference>
<dbReference type="PROSITE" id="PS51257">
    <property type="entry name" value="PROKAR_LIPOPROTEIN"/>
    <property type="match status" value="1"/>
</dbReference>
<evidence type="ECO:0000256" key="1">
    <source>
        <dbReference type="SAM" id="SignalP"/>
    </source>
</evidence>
<dbReference type="AlphaFoldDB" id="A0A2T2YFY5"/>
<dbReference type="OrthoDB" id="2473397at2"/>
<feature type="signal peptide" evidence="1">
    <location>
        <begin position="1"/>
        <end position="20"/>
    </location>
</feature>
<comment type="caution">
    <text evidence="2">The sequence shown here is derived from an EMBL/GenBank/DDBJ whole genome shotgun (WGS) entry which is preliminary data.</text>
</comment>
<protein>
    <submittedName>
        <fullName evidence="2">Sporulation protein</fullName>
    </submittedName>
</protein>
<evidence type="ECO:0000313" key="2">
    <source>
        <dbReference type="EMBL" id="PSR54427.1"/>
    </source>
</evidence>
<proteinExistence type="predicted"/>
<organism evidence="2 3">
    <name type="scientific">Adhaeribacter arboris</name>
    <dbReference type="NCBI Taxonomy" id="2072846"/>
    <lineage>
        <taxon>Bacteria</taxon>
        <taxon>Pseudomonadati</taxon>
        <taxon>Bacteroidota</taxon>
        <taxon>Cytophagia</taxon>
        <taxon>Cytophagales</taxon>
        <taxon>Hymenobacteraceae</taxon>
        <taxon>Adhaeribacter</taxon>
    </lineage>
</organism>
<keyword evidence="3" id="KW-1185">Reference proteome</keyword>
<sequence length="172" mass="19470">MKKNKISGLVLSFLFLISCARTPGTVSKLEETAAVEDLSAFRPKFPAPPVETINETKPVTEPVITVTPTHHVNNRVLALLDTVANANKAIKYAQGYRILAYTGTERKIAMEMRRSIIDRIPEERDYLQYRQPTFRLKIGDYMNRIEAQQVLSQIKDISPNALIVSDQINVNR</sequence>
<dbReference type="EMBL" id="PYFT01000001">
    <property type="protein sequence ID" value="PSR54427.1"/>
    <property type="molecule type" value="Genomic_DNA"/>
</dbReference>